<gene>
    <name evidence="2" type="ORF">Purlil1_3556</name>
</gene>
<organism evidence="2 3">
    <name type="scientific">Purpureocillium lilacinum</name>
    <name type="common">Paecilomyces lilacinus</name>
    <dbReference type="NCBI Taxonomy" id="33203"/>
    <lineage>
        <taxon>Eukaryota</taxon>
        <taxon>Fungi</taxon>
        <taxon>Dikarya</taxon>
        <taxon>Ascomycota</taxon>
        <taxon>Pezizomycotina</taxon>
        <taxon>Sordariomycetes</taxon>
        <taxon>Hypocreomycetidae</taxon>
        <taxon>Hypocreales</taxon>
        <taxon>Ophiocordycipitaceae</taxon>
        <taxon>Purpureocillium</taxon>
    </lineage>
</organism>
<evidence type="ECO:0000256" key="1">
    <source>
        <dbReference type="SAM" id="MobiDB-lite"/>
    </source>
</evidence>
<feature type="region of interest" description="Disordered" evidence="1">
    <location>
        <begin position="205"/>
        <end position="229"/>
    </location>
</feature>
<reference evidence="2 3" key="1">
    <citation type="journal article" date="2024" name="Microbiol. Resour. Announc.">
        <title>Genome annotations for the ascomycete fungi Trichoderma harzianum, Trichoderma aggressivum, and Purpureocillium lilacinum.</title>
        <authorList>
            <person name="Beijen E.P.W."/>
            <person name="Ohm R.A."/>
        </authorList>
    </citation>
    <scope>NUCLEOTIDE SEQUENCE [LARGE SCALE GENOMIC DNA]</scope>
    <source>
        <strain evidence="2 3">CBS 150709</strain>
    </source>
</reference>
<proteinExistence type="predicted"/>
<accession>A0ABR0C8K5</accession>
<sequence>MARSLMPGVGGELLEACHGSSPSSHLRPCPCENDSTRLSHFVLAANDTRLPLLAAPSDTLPFIMIRSRHRSISPFSRARVVCTLGSLQLYARLLVALSSSAPLFAANPPAAFPPFVHSCLVAPTIPCPNARDRVRDRVRDSGRVKIAQNQVVCRSVSSVGAVLACSLACSLDRAPHRPQPKAFVSLSYKLQPFLPPPHPCARSVRTRGGTTPLTNSRGGAFPESFPPGS</sequence>
<evidence type="ECO:0000313" key="2">
    <source>
        <dbReference type="EMBL" id="KAK4092303.1"/>
    </source>
</evidence>
<comment type="caution">
    <text evidence="2">The sequence shown here is derived from an EMBL/GenBank/DDBJ whole genome shotgun (WGS) entry which is preliminary data.</text>
</comment>
<feature type="compositionally biased region" description="Polar residues" evidence="1">
    <location>
        <begin position="208"/>
        <end position="217"/>
    </location>
</feature>
<name>A0ABR0C8K5_PURLI</name>
<dbReference type="Proteomes" id="UP001287286">
    <property type="component" value="Unassembled WGS sequence"/>
</dbReference>
<dbReference type="EMBL" id="JAWRVI010000009">
    <property type="protein sequence ID" value="KAK4092303.1"/>
    <property type="molecule type" value="Genomic_DNA"/>
</dbReference>
<evidence type="ECO:0000313" key="3">
    <source>
        <dbReference type="Proteomes" id="UP001287286"/>
    </source>
</evidence>
<keyword evidence="3" id="KW-1185">Reference proteome</keyword>
<protein>
    <submittedName>
        <fullName evidence="2">Uncharacterized protein</fullName>
    </submittedName>
</protein>